<evidence type="ECO:0000313" key="2">
    <source>
        <dbReference type="Proteomes" id="UP000193719"/>
    </source>
</evidence>
<dbReference type="InterPro" id="IPR016024">
    <property type="entry name" value="ARM-type_fold"/>
</dbReference>
<organism evidence="1 2">
    <name type="scientific">Piromyces finnis</name>
    <dbReference type="NCBI Taxonomy" id="1754191"/>
    <lineage>
        <taxon>Eukaryota</taxon>
        <taxon>Fungi</taxon>
        <taxon>Fungi incertae sedis</taxon>
        <taxon>Chytridiomycota</taxon>
        <taxon>Chytridiomycota incertae sedis</taxon>
        <taxon>Neocallimastigomycetes</taxon>
        <taxon>Neocallimastigales</taxon>
        <taxon>Neocallimastigaceae</taxon>
        <taxon>Piromyces</taxon>
    </lineage>
</organism>
<reference evidence="1 2" key="2">
    <citation type="submission" date="2016-08" db="EMBL/GenBank/DDBJ databases">
        <title>Pervasive Adenine N6-methylation of Active Genes in Fungi.</title>
        <authorList>
            <consortium name="DOE Joint Genome Institute"/>
            <person name="Mondo S.J."/>
            <person name="Dannebaum R.O."/>
            <person name="Kuo R.C."/>
            <person name="Labutti K."/>
            <person name="Haridas S."/>
            <person name="Kuo A."/>
            <person name="Salamov A."/>
            <person name="Ahrendt S.R."/>
            <person name="Lipzen A."/>
            <person name="Sullivan W."/>
            <person name="Andreopoulos W.B."/>
            <person name="Clum A."/>
            <person name="Lindquist E."/>
            <person name="Daum C."/>
            <person name="Ramamoorthy G.K."/>
            <person name="Gryganskyi A."/>
            <person name="Culley D."/>
            <person name="Magnuson J.K."/>
            <person name="James T.Y."/>
            <person name="O'Malley M.A."/>
            <person name="Stajich J.E."/>
            <person name="Spatafora J.W."/>
            <person name="Visel A."/>
            <person name="Grigoriev I.V."/>
        </authorList>
    </citation>
    <scope>NUCLEOTIDE SEQUENCE [LARGE SCALE GENOMIC DNA]</scope>
    <source>
        <strain evidence="2">finn</strain>
    </source>
</reference>
<name>A0A1Y1VN06_9FUNG</name>
<dbReference type="SUPFAM" id="SSF48371">
    <property type="entry name" value="ARM repeat"/>
    <property type="match status" value="1"/>
</dbReference>
<sequence length="609" mass="71675">MYENEKEKEISVSKVFPNFSNDDVDDFIVESNSPIEESDYNILSSNDGDFKDIDILKDDDTDVIKIETLEQAEDNSISPVDKKEITSTFKSLKTNETVQSLMIKIRELLGDIEINEDEYKNIDYFLKEEEFTVNEKKNIDDVGYVIHKEILYNFYNDLMEIKNAIANNEDKQAVTYRLFGDSLNNINFLDVFKSKLITSLYNSETISNLEYSYIEYLTKEKNKNKEYQTSRSTILDLFEEDSDIDDDIFNKCITALKYQAMKANNNNKNESVDKNKKKKEQLKFFKKKTTEKKIKSRKKREKRIYNEYQKDLSKRHPLKGKIKENDKFMEKNFSEINLEKDIKPIEEMSDDFLYEKVKEYGSSLFKSKSSISSKEMTPKESNIDLDIAVHSNQVNDDVDKDIISAINKYNSYNDNSNNINFIMISVLNELKNSKHFHEKISTLYKLQELSLFKKNIDEYYLLKLIEEIINYIKDNDNKVILRLVYNIILNLIKNDKYRTIIGTNVNLFKYINYGLQTYDIKIIEIAVEIIYIFSKEDIYTERLINTGVLESLVILRHHISNGTILKLSQDAFKLLINRGGERTKKLAKYLLCNPWENVYQNWLLSEVDT</sequence>
<evidence type="ECO:0000313" key="1">
    <source>
        <dbReference type="EMBL" id="ORX60807.1"/>
    </source>
</evidence>
<proteinExistence type="predicted"/>
<dbReference type="Proteomes" id="UP000193719">
    <property type="component" value="Unassembled WGS sequence"/>
</dbReference>
<gene>
    <name evidence="1" type="ORF">BCR36DRAFT_578885</name>
</gene>
<dbReference type="AlphaFoldDB" id="A0A1Y1VN06"/>
<reference evidence="1 2" key="1">
    <citation type="submission" date="2016-08" db="EMBL/GenBank/DDBJ databases">
        <title>Genomes of anaerobic fungi encode conserved fungal cellulosomes for biomass hydrolysis.</title>
        <authorList>
            <consortium name="DOE Joint Genome Institute"/>
            <person name="Haitjema C.H."/>
            <person name="Gilmore S.P."/>
            <person name="Henske J.K."/>
            <person name="Solomon K.V."/>
            <person name="De Groot R."/>
            <person name="Kuo A."/>
            <person name="Mondo S.J."/>
            <person name="Salamov A.A."/>
            <person name="Labutti K."/>
            <person name="Zhao Z."/>
            <person name="Chiniquy J."/>
            <person name="Barry K."/>
            <person name="Brewer H.M."/>
            <person name="Purvine S.O."/>
            <person name="Wright A.T."/>
            <person name="Boxma B."/>
            <person name="Van Alen T."/>
            <person name="Hackstein J.H."/>
            <person name="Baker S.E."/>
            <person name="Grigoriev I.V."/>
            <person name="O'Malley M.A."/>
        </authorList>
    </citation>
    <scope>NUCLEOTIDE SEQUENCE [LARGE SCALE GENOMIC DNA]</scope>
    <source>
        <strain evidence="2">finn</strain>
    </source>
</reference>
<comment type="caution">
    <text evidence="1">The sequence shown here is derived from an EMBL/GenBank/DDBJ whole genome shotgun (WGS) entry which is preliminary data.</text>
</comment>
<dbReference type="OrthoDB" id="10527199at2759"/>
<accession>A0A1Y1VN06</accession>
<protein>
    <submittedName>
        <fullName evidence="1">Uncharacterized protein</fullName>
    </submittedName>
</protein>
<dbReference type="EMBL" id="MCFH01000001">
    <property type="protein sequence ID" value="ORX60807.1"/>
    <property type="molecule type" value="Genomic_DNA"/>
</dbReference>
<keyword evidence="2" id="KW-1185">Reference proteome</keyword>